<dbReference type="InterPro" id="IPR019775">
    <property type="entry name" value="WD40_repeat_CS"/>
</dbReference>
<dbReference type="InterPro" id="IPR011047">
    <property type="entry name" value="Quinoprotein_ADH-like_sf"/>
</dbReference>
<dbReference type="SUPFAM" id="SSF50998">
    <property type="entry name" value="Quinoprotein alcohol dehydrogenase-like"/>
    <property type="match status" value="1"/>
</dbReference>
<name>F0WID0_9STRA</name>
<dbReference type="InterPro" id="IPR001680">
    <property type="entry name" value="WD40_rpt"/>
</dbReference>
<protein>
    <recommendedName>
        <fullName evidence="2">Target of rapamycin complex subunit LST8</fullName>
    </recommendedName>
</protein>
<dbReference type="PANTHER" id="PTHR19842">
    <property type="entry name" value="G BETA-LIKE PROTEIN GBL"/>
    <property type="match status" value="1"/>
</dbReference>
<evidence type="ECO:0000256" key="3">
    <source>
        <dbReference type="ARBA" id="ARBA00022574"/>
    </source>
</evidence>
<keyword evidence="4" id="KW-0677">Repeat</keyword>
<dbReference type="SMART" id="SM00320">
    <property type="entry name" value="WD40"/>
    <property type="match status" value="6"/>
</dbReference>
<dbReference type="GO" id="GO:0032956">
    <property type="term" value="P:regulation of actin cytoskeleton organization"/>
    <property type="evidence" value="ECO:0007669"/>
    <property type="project" value="TreeGrafter"/>
</dbReference>
<comment type="similarity">
    <text evidence="1">Belongs to the WD repeat LST8 family.</text>
</comment>
<evidence type="ECO:0000256" key="4">
    <source>
        <dbReference type="ARBA" id="ARBA00022737"/>
    </source>
</evidence>
<evidence type="ECO:0000256" key="5">
    <source>
        <dbReference type="PROSITE-ProRule" id="PRU00221"/>
    </source>
</evidence>
<feature type="repeat" description="WD" evidence="5">
    <location>
        <begin position="1"/>
        <end position="28"/>
    </location>
</feature>
<proteinExistence type="inferred from homology"/>
<dbReference type="PRINTS" id="PR00320">
    <property type="entry name" value="GPROTEINBRPT"/>
</dbReference>
<dbReference type="GO" id="GO:0031932">
    <property type="term" value="C:TORC2 complex"/>
    <property type="evidence" value="ECO:0007669"/>
    <property type="project" value="InterPro"/>
</dbReference>
<accession>F0WID0</accession>
<dbReference type="Pfam" id="PF00400">
    <property type="entry name" value="WD40"/>
    <property type="match status" value="4"/>
</dbReference>
<dbReference type="Gene3D" id="2.130.10.10">
    <property type="entry name" value="YVTN repeat-like/Quinoprotein amine dehydrogenase"/>
    <property type="match status" value="1"/>
</dbReference>
<feature type="repeat" description="WD" evidence="5">
    <location>
        <begin position="72"/>
        <end position="113"/>
    </location>
</feature>
<dbReference type="PROSITE" id="PS00678">
    <property type="entry name" value="WD_REPEATS_1"/>
    <property type="match status" value="4"/>
</dbReference>
<reference evidence="6" key="1">
    <citation type="journal article" date="2011" name="PLoS Biol.">
        <title>Gene gain and loss during evolution of obligate parasitism in the white rust pathogen of Arabidopsis thaliana.</title>
        <authorList>
            <person name="Kemen E."/>
            <person name="Gardiner A."/>
            <person name="Schultz-Larsen T."/>
            <person name="Kemen A.C."/>
            <person name="Balmuth A.L."/>
            <person name="Robert-Seilaniantz A."/>
            <person name="Bailey K."/>
            <person name="Holub E."/>
            <person name="Studholme D.J."/>
            <person name="Maclean D."/>
            <person name="Jones J.D."/>
        </authorList>
    </citation>
    <scope>NUCLEOTIDE SEQUENCE</scope>
</reference>
<evidence type="ECO:0000256" key="1">
    <source>
        <dbReference type="ARBA" id="ARBA00009890"/>
    </source>
</evidence>
<dbReference type="AlphaFoldDB" id="F0WID0"/>
<dbReference type="CDD" id="cd00200">
    <property type="entry name" value="WD40"/>
    <property type="match status" value="1"/>
</dbReference>
<dbReference type="PANTHER" id="PTHR19842:SF0">
    <property type="entry name" value="TARGET OF RAPAMYCIN COMPLEX SUBUNIT LST8"/>
    <property type="match status" value="1"/>
</dbReference>
<gene>
    <name evidence="6" type="primary">AlNc14C109G6331</name>
    <name evidence="6" type="ORF">ALNC14_071540</name>
</gene>
<evidence type="ECO:0000256" key="2">
    <source>
        <dbReference type="ARBA" id="ARBA00018867"/>
    </source>
</evidence>
<keyword evidence="3 5" id="KW-0853">WD repeat</keyword>
<dbReference type="GO" id="GO:0031929">
    <property type="term" value="P:TOR signaling"/>
    <property type="evidence" value="ECO:0007669"/>
    <property type="project" value="InterPro"/>
</dbReference>
<dbReference type="InterPro" id="IPR020472">
    <property type="entry name" value="WD40_PAC1"/>
</dbReference>
<dbReference type="HOGENOM" id="CLU_000288_57_5_1"/>
<dbReference type="GO" id="GO:0031931">
    <property type="term" value="C:TORC1 complex"/>
    <property type="evidence" value="ECO:0007669"/>
    <property type="project" value="InterPro"/>
</dbReference>
<dbReference type="PROSITE" id="PS50294">
    <property type="entry name" value="WD_REPEATS_REGION"/>
    <property type="match status" value="3"/>
</dbReference>
<dbReference type="PROSITE" id="PS50082">
    <property type="entry name" value="WD_REPEATS_2"/>
    <property type="match status" value="4"/>
</dbReference>
<dbReference type="EMBL" id="FR824154">
    <property type="protein sequence ID" value="CCA21011.1"/>
    <property type="molecule type" value="Genomic_DNA"/>
</dbReference>
<organism evidence="6">
    <name type="scientific">Albugo laibachii Nc14</name>
    <dbReference type="NCBI Taxonomy" id="890382"/>
    <lineage>
        <taxon>Eukaryota</taxon>
        <taxon>Sar</taxon>
        <taxon>Stramenopiles</taxon>
        <taxon>Oomycota</taxon>
        <taxon>Peronosporomycetes</taxon>
        <taxon>Albuginales</taxon>
        <taxon>Albuginaceae</taxon>
        <taxon>Albugo</taxon>
    </lineage>
</organism>
<dbReference type="InterPro" id="IPR015943">
    <property type="entry name" value="WD40/YVTN_repeat-like_dom_sf"/>
</dbReference>
<feature type="repeat" description="WD" evidence="5">
    <location>
        <begin position="227"/>
        <end position="261"/>
    </location>
</feature>
<dbReference type="InterPro" id="IPR037588">
    <property type="entry name" value="MLST8"/>
</dbReference>
<sequence>MAGVVLATAGYDHTIRFWEAASGTCNRTVKYSDSQVNCLNITPDKNYITAAGNPHIRLFEINSNNPNAVSTYDGHNGNVTSLGFQQQGKWMYTSSEDGTLKIWDLRATGYQRSYECSSFVPGKKAGHSSNANATGNSTTTSGLTPLNSAALHPNQAEVFVADQSGAIRVFDLTADSCVDLLVPDGDCGIKSLDIVKDGSILVAANNCGKCFFYQPNSGGRYELFYTLQAHDGYILKCQTSSNGRLLATCSSDKTAKIWNIEAKLHSDPTIAEDVNESSEVAQFELIRTLQGHQRWVWDCAFSAVSSYLVTCSSDQSARLWDLCQGEAVRHYNGHHKAVICVALNDSVAD</sequence>
<reference evidence="6" key="2">
    <citation type="submission" date="2011-02" db="EMBL/GenBank/DDBJ databases">
        <authorList>
            <person name="MacLean D."/>
        </authorList>
    </citation>
    <scope>NUCLEOTIDE SEQUENCE</scope>
</reference>
<feature type="repeat" description="WD" evidence="5">
    <location>
        <begin position="289"/>
        <end position="330"/>
    </location>
</feature>
<evidence type="ECO:0000313" key="6">
    <source>
        <dbReference type="EMBL" id="CCA21011.1"/>
    </source>
</evidence>